<dbReference type="AlphaFoldDB" id="A0A0E9SEL8"/>
<proteinExistence type="predicted"/>
<name>A0A0E9SEL8_ANGAN</name>
<accession>A0A0E9SEL8</accession>
<reference evidence="2" key="2">
    <citation type="journal article" date="2015" name="Fish Shellfish Immunol.">
        <title>Early steps in the European eel (Anguilla anguilla)-Vibrio vulnificus interaction in the gills: Role of the RtxA13 toxin.</title>
        <authorList>
            <person name="Callol A."/>
            <person name="Pajuelo D."/>
            <person name="Ebbesson L."/>
            <person name="Teles M."/>
            <person name="MacKenzie S."/>
            <person name="Amaro C."/>
        </authorList>
    </citation>
    <scope>NUCLEOTIDE SEQUENCE</scope>
</reference>
<evidence type="ECO:0000313" key="2">
    <source>
        <dbReference type="EMBL" id="JAH39707.1"/>
    </source>
</evidence>
<protein>
    <submittedName>
        <fullName evidence="2">Uncharacterized protein</fullName>
    </submittedName>
</protein>
<reference evidence="2" key="1">
    <citation type="submission" date="2014-11" db="EMBL/GenBank/DDBJ databases">
        <authorList>
            <person name="Amaro Gonzalez C."/>
        </authorList>
    </citation>
    <scope>NUCLEOTIDE SEQUENCE</scope>
</reference>
<organism evidence="2">
    <name type="scientific">Anguilla anguilla</name>
    <name type="common">European freshwater eel</name>
    <name type="synonym">Muraena anguilla</name>
    <dbReference type="NCBI Taxonomy" id="7936"/>
    <lineage>
        <taxon>Eukaryota</taxon>
        <taxon>Metazoa</taxon>
        <taxon>Chordata</taxon>
        <taxon>Craniata</taxon>
        <taxon>Vertebrata</taxon>
        <taxon>Euteleostomi</taxon>
        <taxon>Actinopterygii</taxon>
        <taxon>Neopterygii</taxon>
        <taxon>Teleostei</taxon>
        <taxon>Anguilliformes</taxon>
        <taxon>Anguillidae</taxon>
        <taxon>Anguilla</taxon>
    </lineage>
</organism>
<evidence type="ECO:0000256" key="1">
    <source>
        <dbReference type="SAM" id="SignalP"/>
    </source>
</evidence>
<keyword evidence="1" id="KW-0732">Signal</keyword>
<feature type="chain" id="PRO_5011955179" evidence="1">
    <location>
        <begin position="16"/>
        <end position="54"/>
    </location>
</feature>
<feature type="signal peptide" evidence="1">
    <location>
        <begin position="1"/>
        <end position="15"/>
    </location>
</feature>
<sequence>MLALCVSLFVHVVCLVFEEQSCYVCWSALTTYNFIFSLDNLHIFAILFLLHTTH</sequence>
<dbReference type="EMBL" id="GBXM01068870">
    <property type="protein sequence ID" value="JAH39707.1"/>
    <property type="molecule type" value="Transcribed_RNA"/>
</dbReference>